<dbReference type="AlphaFoldDB" id="A0AA35T1D7"/>
<name>A0AA35T1D7_GEOBA</name>
<sequence length="461" mass="50963">MSRLADDSRGNFADALIVEESVSGQWVKTVSPDTWDKDAVVVDQPDESLRSGLTPHCTVGSPRRSSDPISENLTLLPEFSVCHNTPEHHVGEIPPPGGLEEMAVGFHDLKHHSPESADYADLSQDSLPPPTTTNTVSVDTTDGRPVAVETSGKPRTASVSSSSRAPPPPLPQPVATGDGGGRGKVRRERKGGRGGKGEDAISQVSSLMPDTDLARFKASKRAITRTPEQVLFQSLIIKCVVQLELIQAIDNILFFPNTSRHDDQAILQFAQSVAVDTPSPAPSRGEGEGMFGRLSTPQLFVLLDCLDESHMFASAFNCNNEQRTLLMKAGFRGRTRPNLLRQETQSLVCSLRVLYHMLEDEEREESMTAVTRALGYFLLLSSEMHRESWTPVLLLIFTRLLTLHHHQFKQHVSACYHHLCDLVTMELKFEVRSLLRRIFIRIGRDFQIVPVTSSVSNISTE</sequence>
<proteinExistence type="predicted"/>
<feature type="compositionally biased region" description="Low complexity" evidence="1">
    <location>
        <begin position="154"/>
        <end position="164"/>
    </location>
</feature>
<dbReference type="Pfam" id="PF20252">
    <property type="entry name" value="BIG2_C"/>
    <property type="match status" value="1"/>
</dbReference>
<dbReference type="EMBL" id="CASHTH010003041">
    <property type="protein sequence ID" value="CAI8039439.1"/>
    <property type="molecule type" value="Genomic_DNA"/>
</dbReference>
<comment type="caution">
    <text evidence="3">The sequence shown here is derived from an EMBL/GenBank/DDBJ whole genome shotgun (WGS) entry which is preliminary data.</text>
</comment>
<feature type="compositionally biased region" description="Basic residues" evidence="1">
    <location>
        <begin position="183"/>
        <end position="193"/>
    </location>
</feature>
<dbReference type="InterPro" id="IPR046455">
    <property type="entry name" value="Sec7/BIG1-like_C"/>
</dbReference>
<organism evidence="3 4">
    <name type="scientific">Geodia barretti</name>
    <name type="common">Barrett's horny sponge</name>
    <dbReference type="NCBI Taxonomy" id="519541"/>
    <lineage>
        <taxon>Eukaryota</taxon>
        <taxon>Metazoa</taxon>
        <taxon>Porifera</taxon>
        <taxon>Demospongiae</taxon>
        <taxon>Heteroscleromorpha</taxon>
        <taxon>Tetractinellida</taxon>
        <taxon>Astrophorina</taxon>
        <taxon>Geodiidae</taxon>
        <taxon>Geodia</taxon>
    </lineage>
</organism>
<evidence type="ECO:0000313" key="3">
    <source>
        <dbReference type="EMBL" id="CAI8039439.1"/>
    </source>
</evidence>
<reference evidence="3" key="1">
    <citation type="submission" date="2023-03" db="EMBL/GenBank/DDBJ databases">
        <authorList>
            <person name="Steffen K."/>
            <person name="Cardenas P."/>
        </authorList>
    </citation>
    <scope>NUCLEOTIDE SEQUENCE</scope>
</reference>
<gene>
    <name evidence="3" type="ORF">GBAR_LOCUS21942</name>
</gene>
<evidence type="ECO:0000259" key="2">
    <source>
        <dbReference type="Pfam" id="PF20252"/>
    </source>
</evidence>
<protein>
    <submittedName>
        <fullName evidence="3">Brefeldin A-inhibited guanine nucleotide-exchange protein 1</fullName>
    </submittedName>
</protein>
<dbReference type="Proteomes" id="UP001174909">
    <property type="component" value="Unassembled WGS sequence"/>
</dbReference>
<accession>A0AA35T1D7</accession>
<feature type="domain" description="Sec7/BIG1-like C-terminal" evidence="2">
    <location>
        <begin position="240"/>
        <end position="439"/>
    </location>
</feature>
<feature type="region of interest" description="Disordered" evidence="1">
    <location>
        <begin position="112"/>
        <end position="203"/>
    </location>
</feature>
<evidence type="ECO:0000256" key="1">
    <source>
        <dbReference type="SAM" id="MobiDB-lite"/>
    </source>
</evidence>
<evidence type="ECO:0000313" key="4">
    <source>
        <dbReference type="Proteomes" id="UP001174909"/>
    </source>
</evidence>
<keyword evidence="4" id="KW-1185">Reference proteome</keyword>